<sequence>MTAPTSAFLSRHSAERSWVRPWRLFIDPPAGAMSV</sequence>
<reference evidence="1" key="1">
    <citation type="submission" date="2018-05" db="EMBL/GenBank/DDBJ databases">
        <authorList>
            <person name="Lanie J.A."/>
            <person name="Ng W.-L."/>
            <person name="Kazmierczak K.M."/>
            <person name="Andrzejewski T.M."/>
            <person name="Davidsen T.M."/>
            <person name="Wayne K.J."/>
            <person name="Tettelin H."/>
            <person name="Glass J.I."/>
            <person name="Rusch D."/>
            <person name="Podicherti R."/>
            <person name="Tsui H.-C.T."/>
            <person name="Winkler M.E."/>
        </authorList>
    </citation>
    <scope>NUCLEOTIDE SEQUENCE</scope>
</reference>
<name>A0A382NCS5_9ZZZZ</name>
<organism evidence="1">
    <name type="scientific">marine metagenome</name>
    <dbReference type="NCBI Taxonomy" id="408172"/>
    <lineage>
        <taxon>unclassified sequences</taxon>
        <taxon>metagenomes</taxon>
        <taxon>ecological metagenomes</taxon>
    </lineage>
</organism>
<gene>
    <name evidence="1" type="ORF">METZ01_LOCUS310979</name>
</gene>
<dbReference type="EMBL" id="UINC01099108">
    <property type="protein sequence ID" value="SVC58125.1"/>
    <property type="molecule type" value="Genomic_DNA"/>
</dbReference>
<protein>
    <submittedName>
        <fullName evidence="1">Uncharacterized protein</fullName>
    </submittedName>
</protein>
<proteinExistence type="predicted"/>
<evidence type="ECO:0000313" key="1">
    <source>
        <dbReference type="EMBL" id="SVC58125.1"/>
    </source>
</evidence>
<dbReference type="AlphaFoldDB" id="A0A382NCS5"/>
<accession>A0A382NCS5</accession>